<proteinExistence type="predicted"/>
<dbReference type="OrthoDB" id="1751667at2"/>
<keyword evidence="2" id="KW-1185">Reference proteome</keyword>
<protein>
    <submittedName>
        <fullName evidence="1">Uncharacterized protein</fullName>
    </submittedName>
</protein>
<dbReference type="AlphaFoldDB" id="E0E4H7"/>
<reference evidence="1 2" key="1">
    <citation type="submission" date="2010-08" db="EMBL/GenBank/DDBJ databases">
        <authorList>
            <person name="Harkins D.M."/>
            <person name="Madupu R."/>
            <person name="Durkin A.S."/>
            <person name="Torralba M."/>
            <person name="Methe B."/>
            <person name="Sutton G.G."/>
            <person name="Nelson K.E."/>
        </authorList>
    </citation>
    <scope>NUCLEOTIDE SEQUENCE [LARGE SCALE GENOMIC DNA]</scope>
    <source>
        <strain evidence="1 2">DSM 17678</strain>
    </source>
</reference>
<gene>
    <name evidence="1" type="ORF">HMPREF0634_1354</name>
</gene>
<dbReference type="STRING" id="596315.HMPREF0634_1354"/>
<comment type="caution">
    <text evidence="1">The sequence shown here is derived from an EMBL/GenBank/DDBJ whole genome shotgun (WGS) entry which is preliminary data.</text>
</comment>
<sequence length="124" mass="14299">MQLKVGNSIPVSTNFIKSHPAIPVYKGEESIENLFAVIYHIEIGYNKAGRQEVLQYVIVDYKEYSLAPDNKEAIMYIANQYCRDKGIKDNENLEIKLLDNEIAENFIEKIFNNMKVIRGLITKD</sequence>
<dbReference type="EMBL" id="ADGQ01000066">
    <property type="protein sequence ID" value="EFM64228.1"/>
    <property type="molecule type" value="Genomic_DNA"/>
</dbReference>
<organism evidence="1 2">
    <name type="scientific">Peptostreptococcus stomatis DSM 17678</name>
    <dbReference type="NCBI Taxonomy" id="596315"/>
    <lineage>
        <taxon>Bacteria</taxon>
        <taxon>Bacillati</taxon>
        <taxon>Bacillota</taxon>
        <taxon>Clostridia</taxon>
        <taxon>Peptostreptococcales</taxon>
        <taxon>Peptostreptococcaceae</taxon>
        <taxon>Peptostreptococcus</taxon>
    </lineage>
</organism>
<evidence type="ECO:0000313" key="2">
    <source>
        <dbReference type="Proteomes" id="UP000003244"/>
    </source>
</evidence>
<dbReference type="RefSeq" id="WP_007790621.1">
    <property type="nucleotide sequence ID" value="NZ_ADGQ01000066.1"/>
</dbReference>
<accession>E0E4H7</accession>
<dbReference type="Proteomes" id="UP000003244">
    <property type="component" value="Unassembled WGS sequence"/>
</dbReference>
<dbReference type="GeneID" id="84801190"/>
<dbReference type="eggNOG" id="ENOG5033WFP">
    <property type="taxonomic scope" value="Bacteria"/>
</dbReference>
<name>E0E4H7_9FIRM</name>
<evidence type="ECO:0000313" key="1">
    <source>
        <dbReference type="EMBL" id="EFM64228.1"/>
    </source>
</evidence>